<evidence type="ECO:0000313" key="2">
    <source>
        <dbReference type="Proteomes" id="UP000520592"/>
    </source>
</evidence>
<organism evidence="1 2">
    <name type="scientific">Pseudomonas gingeri</name>
    <dbReference type="NCBI Taxonomy" id="117681"/>
    <lineage>
        <taxon>Bacteria</taxon>
        <taxon>Pseudomonadati</taxon>
        <taxon>Pseudomonadota</taxon>
        <taxon>Gammaproteobacteria</taxon>
        <taxon>Pseudomonadales</taxon>
        <taxon>Pseudomonadaceae</taxon>
        <taxon>Pseudomonas</taxon>
    </lineage>
</organism>
<gene>
    <name evidence="1" type="ORF">HX876_35090</name>
</gene>
<feature type="non-terminal residue" evidence="1">
    <location>
        <position position="1"/>
    </location>
</feature>
<dbReference type="Proteomes" id="UP000520592">
    <property type="component" value="Unassembled WGS sequence"/>
</dbReference>
<accession>A0A7Y7YJ94</accession>
<dbReference type="RefSeq" id="WP_177081260.1">
    <property type="nucleotide sequence ID" value="NZ_JACAQD010000143.1"/>
</dbReference>
<evidence type="ECO:0000313" key="1">
    <source>
        <dbReference type="EMBL" id="NWC37568.1"/>
    </source>
</evidence>
<protein>
    <submittedName>
        <fullName evidence="1">Uncharacterized protein</fullName>
    </submittedName>
</protein>
<dbReference type="EMBL" id="JACAQD010000143">
    <property type="protein sequence ID" value="NWC37568.1"/>
    <property type="molecule type" value="Genomic_DNA"/>
</dbReference>
<name>A0A7Y7YJ94_9PSED</name>
<sequence length="144" mass="16053">YFNVTVYYILLPAGLTILETLALDEYISADGEGGKYLLSIFCNQGAFVGEKANKMGVLFGKDNSFEDILISDIWSSQYPAPAHHRVSYGKFNTNLRAIRVTQELFPYTDSGNRGVLSAVDNFGNVIRLRISTQNKGVSYEFTSF</sequence>
<proteinExistence type="predicted"/>
<dbReference type="AlphaFoldDB" id="A0A7Y7YJ94"/>
<comment type="caution">
    <text evidence="1">The sequence shown here is derived from an EMBL/GenBank/DDBJ whole genome shotgun (WGS) entry which is preliminary data.</text>
</comment>
<reference evidence="1 2" key="1">
    <citation type="submission" date="2020-04" db="EMBL/GenBank/DDBJ databases">
        <title>Molecular characterization of pseudomonads from Agaricus bisporus reveal novel blotch 2 pathogens in Western Europe.</title>
        <authorList>
            <person name="Taparia T."/>
            <person name="Krijger M."/>
            <person name="Haynes E."/>
            <person name="Elpinstone J.G."/>
            <person name="Noble R."/>
            <person name="Van Der Wolf J."/>
        </authorList>
    </citation>
    <scope>NUCLEOTIDE SEQUENCE [LARGE SCALE GENOMIC DNA]</scope>
    <source>
        <strain evidence="1 2">IPO3737</strain>
    </source>
</reference>